<proteinExistence type="predicted"/>
<evidence type="ECO:0008006" key="4">
    <source>
        <dbReference type="Google" id="ProtNLM"/>
    </source>
</evidence>
<keyword evidence="3" id="KW-1185">Reference proteome</keyword>
<dbReference type="Proteomes" id="UP001526246">
    <property type="component" value="Unassembled WGS sequence"/>
</dbReference>
<name>A0ABT3JAW7_9SPHN</name>
<evidence type="ECO:0000313" key="3">
    <source>
        <dbReference type="Proteomes" id="UP001526246"/>
    </source>
</evidence>
<feature type="region of interest" description="Disordered" evidence="1">
    <location>
        <begin position="184"/>
        <end position="203"/>
    </location>
</feature>
<accession>A0ABT3JAW7</accession>
<evidence type="ECO:0000313" key="2">
    <source>
        <dbReference type="EMBL" id="MCW3796209.1"/>
    </source>
</evidence>
<gene>
    <name evidence="2" type="ORF">OMW55_00090</name>
</gene>
<evidence type="ECO:0000256" key="1">
    <source>
        <dbReference type="SAM" id="MobiDB-lite"/>
    </source>
</evidence>
<organism evidence="2 3">
    <name type="scientific">Sphingomonas arvum</name>
    <dbReference type="NCBI Taxonomy" id="2992113"/>
    <lineage>
        <taxon>Bacteria</taxon>
        <taxon>Pseudomonadati</taxon>
        <taxon>Pseudomonadota</taxon>
        <taxon>Alphaproteobacteria</taxon>
        <taxon>Sphingomonadales</taxon>
        <taxon>Sphingomonadaceae</taxon>
        <taxon>Sphingomonas</taxon>
    </lineage>
</organism>
<reference evidence="2 3" key="1">
    <citation type="submission" date="2022-10" db="EMBL/GenBank/DDBJ databases">
        <title>Sphingomonas sp.</title>
        <authorList>
            <person name="Jin C."/>
        </authorList>
    </citation>
    <scope>NUCLEOTIDE SEQUENCE [LARGE SCALE GENOMIC DNA]</scope>
    <source>
        <strain evidence="2 3">BN140010</strain>
    </source>
</reference>
<sequence length="203" mass="22175">MPEHLSDPVSSGADVRITCGHCGFEEDWTPAALARHLAEIGGSQRWAELTRHLRCRRFGCGATTLDAVPLPPGSRPANMPRRIGRLDAHLLSAALAVLEGVTQRSHGQAVATLEVRLALLVVHRYARDRDCVRRFWLRAADGNRTVDAGLAEPLQLIRHRLVAAGWLAPPVLLEPARTWPWDSPAPPGWKAPAAVATRPDEQA</sequence>
<dbReference type="EMBL" id="JAPDOB010000001">
    <property type="protein sequence ID" value="MCW3796209.1"/>
    <property type="molecule type" value="Genomic_DNA"/>
</dbReference>
<comment type="caution">
    <text evidence="2">The sequence shown here is derived from an EMBL/GenBank/DDBJ whole genome shotgun (WGS) entry which is preliminary data.</text>
</comment>
<protein>
    <recommendedName>
        <fullName evidence="4">Transposase</fullName>
    </recommendedName>
</protein>
<dbReference type="RefSeq" id="WP_264879972.1">
    <property type="nucleotide sequence ID" value="NZ_JAPDOB010000001.1"/>
</dbReference>